<protein>
    <recommendedName>
        <fullName evidence="3">DUF2218 domain-containing protein</fullName>
    </recommendedName>
</protein>
<sequence>MPTAEARIRTDRANRYLDQLCGHTARIGGHHHHGADTATALVPRRAEATGTDGVIEFDRGRCTLRATADELTLRAEADEAQHLALIQDALTDRLRLIGRRDQLTVTWTPAH</sequence>
<evidence type="ECO:0000313" key="1">
    <source>
        <dbReference type="EMBL" id="REF94097.1"/>
    </source>
</evidence>
<dbReference type="InterPro" id="IPR014543">
    <property type="entry name" value="UCP028291"/>
</dbReference>
<evidence type="ECO:0008006" key="3">
    <source>
        <dbReference type="Google" id="ProtNLM"/>
    </source>
</evidence>
<dbReference type="EMBL" id="QUMQ01000001">
    <property type="protein sequence ID" value="REF94097.1"/>
    <property type="molecule type" value="Genomic_DNA"/>
</dbReference>
<dbReference type="RefSeq" id="WP_170215699.1">
    <property type="nucleotide sequence ID" value="NZ_BONB01000005.1"/>
</dbReference>
<reference evidence="1 2" key="1">
    <citation type="submission" date="2018-08" db="EMBL/GenBank/DDBJ databases">
        <title>Sequencing the genomes of 1000 actinobacteria strains.</title>
        <authorList>
            <person name="Klenk H.-P."/>
        </authorList>
    </citation>
    <scope>NUCLEOTIDE SEQUENCE [LARGE SCALE GENOMIC DNA]</scope>
    <source>
        <strain evidence="1 2">DSM 44099</strain>
    </source>
</reference>
<name>A0A3D9Z9Z9_9ACTN</name>
<dbReference type="Gene3D" id="3.30.310.50">
    <property type="entry name" value="Alpha-D-phosphohexomutase, C-terminal domain"/>
    <property type="match status" value="1"/>
</dbReference>
<proteinExistence type="predicted"/>
<dbReference type="Proteomes" id="UP000256913">
    <property type="component" value="Unassembled WGS sequence"/>
</dbReference>
<evidence type="ECO:0000313" key="2">
    <source>
        <dbReference type="Proteomes" id="UP000256913"/>
    </source>
</evidence>
<accession>A0A3D9Z9Z9</accession>
<dbReference type="AlphaFoldDB" id="A0A3D9Z9Z9"/>
<gene>
    <name evidence="1" type="ORF">DFJ67_0006</name>
</gene>
<comment type="caution">
    <text evidence="1">The sequence shown here is derived from an EMBL/GenBank/DDBJ whole genome shotgun (WGS) entry which is preliminary data.</text>
</comment>
<organism evidence="1 2">
    <name type="scientific">Asanoa ferruginea</name>
    <dbReference type="NCBI Taxonomy" id="53367"/>
    <lineage>
        <taxon>Bacteria</taxon>
        <taxon>Bacillati</taxon>
        <taxon>Actinomycetota</taxon>
        <taxon>Actinomycetes</taxon>
        <taxon>Micromonosporales</taxon>
        <taxon>Micromonosporaceae</taxon>
        <taxon>Asanoa</taxon>
    </lineage>
</organism>
<keyword evidence="2" id="KW-1185">Reference proteome</keyword>
<dbReference type="Pfam" id="PF09981">
    <property type="entry name" value="DUF2218"/>
    <property type="match status" value="1"/>
</dbReference>